<comment type="catalytic activity">
    <reaction evidence="15">
        <text>a 1,2-diacyl-sn-glycero-3-phosphoethanolamine(in) = a 1,2-diacyl-sn-glycero-3-phosphoethanolamine(out)</text>
        <dbReference type="Rhea" id="RHEA:38895"/>
        <dbReference type="ChEBI" id="CHEBI:64612"/>
    </reaction>
</comment>
<keyword evidence="8 18" id="KW-0812">Transmembrane</keyword>
<comment type="similarity">
    <text evidence="5 18">Belongs to the ATG9 family.</text>
</comment>
<feature type="transmembrane region" description="Helical" evidence="18">
    <location>
        <begin position="523"/>
        <end position="545"/>
    </location>
</feature>
<feature type="transmembrane region" description="Helical" evidence="18">
    <location>
        <begin position="593"/>
        <end position="614"/>
    </location>
</feature>
<name>A0AAD5TYR5_9FUNG</name>
<feature type="compositionally biased region" description="Low complexity" evidence="19">
    <location>
        <begin position="13"/>
        <end position="27"/>
    </location>
</feature>
<evidence type="ECO:0000256" key="11">
    <source>
        <dbReference type="ARBA" id="ARBA00023034"/>
    </source>
</evidence>
<accession>A0AAD5TYR5</accession>
<evidence type="ECO:0000256" key="1">
    <source>
        <dbReference type="ARBA" id="ARBA00004439"/>
    </source>
</evidence>
<dbReference type="EMBL" id="JADGJW010000471">
    <property type="protein sequence ID" value="KAJ3216564.1"/>
    <property type="molecule type" value="Genomic_DNA"/>
</dbReference>
<proteinExistence type="inferred from homology"/>
<feature type="region of interest" description="Disordered" evidence="19">
    <location>
        <begin position="9"/>
        <end position="29"/>
    </location>
</feature>
<dbReference type="GO" id="GO:0005776">
    <property type="term" value="C:autophagosome"/>
    <property type="evidence" value="ECO:0007669"/>
    <property type="project" value="TreeGrafter"/>
</dbReference>
<evidence type="ECO:0000256" key="18">
    <source>
        <dbReference type="RuleBase" id="RU364027"/>
    </source>
</evidence>
<evidence type="ECO:0000256" key="6">
    <source>
        <dbReference type="ARBA" id="ARBA00018074"/>
    </source>
</evidence>
<dbReference type="GO" id="GO:0061709">
    <property type="term" value="P:reticulophagy"/>
    <property type="evidence" value="ECO:0007669"/>
    <property type="project" value="TreeGrafter"/>
</dbReference>
<organism evidence="20 21">
    <name type="scientific">Clydaea vesicula</name>
    <dbReference type="NCBI Taxonomy" id="447962"/>
    <lineage>
        <taxon>Eukaryota</taxon>
        <taxon>Fungi</taxon>
        <taxon>Fungi incertae sedis</taxon>
        <taxon>Chytridiomycota</taxon>
        <taxon>Chytridiomycota incertae sedis</taxon>
        <taxon>Chytridiomycetes</taxon>
        <taxon>Lobulomycetales</taxon>
        <taxon>Lobulomycetaceae</taxon>
        <taxon>Clydaea</taxon>
    </lineage>
</organism>
<evidence type="ECO:0000256" key="14">
    <source>
        <dbReference type="ARBA" id="ARBA00024479"/>
    </source>
</evidence>
<gene>
    <name evidence="20" type="primary">ATG9</name>
    <name evidence="20" type="ORF">HK099_005821</name>
</gene>
<evidence type="ECO:0000256" key="12">
    <source>
        <dbReference type="ARBA" id="ARBA00023055"/>
    </source>
</evidence>
<sequence length="840" mass="97059">MISTCTEMFNNESSSAQYNQFSSSSTSEDNADNILLEHLQNQTFNNNTTNESHYQEEEKQFVNPNHLNQKLLLNTKNKENLQNRRLQSDLHFNNDNKYQLPKNLDFNSQLFGSQDGFSKKIPLNDNRGTLHYNQSHNQINESFIEDEYSDDEAPFNIKVQLNEPLLRDEEERFKINDKVESVKCLLECKRLDLFLQRVYKYFTGKGLVSILLAEISYILILSFIVSFSTFLVWCVDHPLIREKKMLSEVLKPQCISNIPILPLAFLIVFWLWLILKVLKLFVDYPLLIEMKNFYNKGLNIQESDLSTLNWATVVNQIVKLKNELDTSRNPPIAKLDAHNIANRILRKENYMISMFNKDVLNLTIPIFGKRKMLTRIIEWSLWICIVDFVFDEHGMIKKNFLRDSNRSRLAKELRQRFILFGFLNLIFSPLLLEYHKNPSSLGTRNYSRIAEWTFREFNELPHLFEERLDRSYESAARYMNQFRKEAVVIIARFITFISGSFAVILTLISLYDQALISGFEITPGGSVLFYIGIFSAVFGAAKGLIPEGHQILDPESIIKEVILETHYFPDEWRDKLHTEKVRDHFGSLFEYNIVLFLAEVLSLAFGPFIFWFSLPNSSEGIIDFFREFTVHVESLGYVCSFAVFDFKRHGNIKYGAQPEVQNEKFVSNQGKMEQSFLDFKAQNPSWEPNPNFGGSMYLSTILSKKSEIKNLEESTLNVNLRKRNMLSTTTTNRRNLIGGGYRMALNETTPTNSTAKNNAAQNNNSNTLHPPNNLYVNNPNNNHLEKSLLTVGSSGGNLLASTTILNPQLIESQVANSEGADFFNLLNDIYESNRQRNTQS</sequence>
<reference evidence="20" key="1">
    <citation type="submission" date="2020-05" db="EMBL/GenBank/DDBJ databases">
        <title>Phylogenomic resolution of chytrid fungi.</title>
        <authorList>
            <person name="Stajich J.E."/>
            <person name="Amses K."/>
            <person name="Simmons R."/>
            <person name="Seto K."/>
            <person name="Myers J."/>
            <person name="Bonds A."/>
            <person name="Quandt C.A."/>
            <person name="Barry K."/>
            <person name="Liu P."/>
            <person name="Grigoriev I."/>
            <person name="Longcore J.E."/>
            <person name="James T.Y."/>
        </authorList>
    </citation>
    <scope>NUCLEOTIDE SEQUENCE</scope>
    <source>
        <strain evidence="20">JEL0476</strain>
    </source>
</reference>
<dbReference type="GO" id="GO:0030659">
    <property type="term" value="C:cytoplasmic vesicle membrane"/>
    <property type="evidence" value="ECO:0007669"/>
    <property type="project" value="UniProtKB-SubCell"/>
</dbReference>
<comment type="catalytic activity">
    <reaction evidence="16">
        <text>a 1,2-diacyl-sn-glycero-3-phospho-(1D-myo-inositol-3-phosphate)(in) = a 1,2-diacyl-sn-glycero-3-phospho-(1D-myo-inositol-3-phosphate)(out)</text>
        <dbReference type="Rhea" id="RHEA:67920"/>
        <dbReference type="ChEBI" id="CHEBI:58088"/>
    </reaction>
</comment>
<keyword evidence="21" id="KW-1185">Reference proteome</keyword>
<comment type="subcellular location">
    <subcellularLocation>
        <location evidence="1">Cytoplasmic vesicle membrane</location>
        <topology evidence="1">Multi-pass membrane protein</topology>
    </subcellularLocation>
    <subcellularLocation>
        <location evidence="2">Endoplasmic reticulum membrane</location>
        <topology evidence="2">Multi-pass membrane protein</topology>
    </subcellularLocation>
    <subcellularLocation>
        <location evidence="4">Golgi apparatus membrane</location>
        <topology evidence="4">Multi-pass membrane protein</topology>
    </subcellularLocation>
    <subcellularLocation>
        <location evidence="3 18">Preautophagosomal structure membrane</location>
        <topology evidence="3 18">Multi-pass membrane protein</topology>
    </subcellularLocation>
</comment>
<dbReference type="Proteomes" id="UP001211065">
    <property type="component" value="Unassembled WGS sequence"/>
</dbReference>
<evidence type="ECO:0000256" key="9">
    <source>
        <dbReference type="ARBA" id="ARBA00022989"/>
    </source>
</evidence>
<keyword evidence="11" id="KW-0333">Golgi apparatus</keyword>
<dbReference type="PANTHER" id="PTHR13038:SF10">
    <property type="entry name" value="AUTOPHAGY-RELATED PROTEIN 9"/>
    <property type="match status" value="1"/>
</dbReference>
<keyword evidence="10 18" id="KW-0072">Autophagy</keyword>
<comment type="catalytic activity">
    <reaction evidence="14">
        <text>a 1,2-diacyl-sn-glycero-3-phospho-L-serine(in) = a 1,2-diacyl-sn-glycero-3-phospho-L-serine(out)</text>
        <dbReference type="Rhea" id="RHEA:38663"/>
        <dbReference type="ChEBI" id="CHEBI:57262"/>
    </reaction>
</comment>
<keyword evidence="13 18" id="KW-0472">Membrane</keyword>
<evidence type="ECO:0000256" key="2">
    <source>
        <dbReference type="ARBA" id="ARBA00004477"/>
    </source>
</evidence>
<evidence type="ECO:0000256" key="16">
    <source>
        <dbReference type="ARBA" id="ARBA00024621"/>
    </source>
</evidence>
<evidence type="ECO:0000256" key="8">
    <source>
        <dbReference type="ARBA" id="ARBA00022692"/>
    </source>
</evidence>
<dbReference type="GO" id="GO:0000422">
    <property type="term" value="P:autophagy of mitochondrion"/>
    <property type="evidence" value="ECO:0007669"/>
    <property type="project" value="TreeGrafter"/>
</dbReference>
<protein>
    <recommendedName>
        <fullName evidence="6 18">Autophagy-related protein 9</fullName>
    </recommendedName>
</protein>
<dbReference type="GO" id="GO:0000139">
    <property type="term" value="C:Golgi membrane"/>
    <property type="evidence" value="ECO:0007669"/>
    <property type="project" value="UniProtKB-SubCell"/>
</dbReference>
<comment type="catalytic activity">
    <reaction evidence="17">
        <text>a 1,2-diacyl-sn-glycero-3-phosphocholine(in) = a 1,2-diacyl-sn-glycero-3-phosphocholine(out)</text>
        <dbReference type="Rhea" id="RHEA:38571"/>
        <dbReference type="ChEBI" id="CHEBI:57643"/>
    </reaction>
</comment>
<evidence type="ECO:0000256" key="15">
    <source>
        <dbReference type="ARBA" id="ARBA00024615"/>
    </source>
</evidence>
<dbReference type="PANTHER" id="PTHR13038">
    <property type="entry name" value="APG9 AUTOPHAGY 9"/>
    <property type="match status" value="1"/>
</dbReference>
<feature type="region of interest" description="Disordered" evidence="19">
    <location>
        <begin position="750"/>
        <end position="769"/>
    </location>
</feature>
<evidence type="ECO:0000256" key="13">
    <source>
        <dbReference type="ARBA" id="ARBA00023136"/>
    </source>
</evidence>
<comment type="function">
    <text evidence="18">Phospholipid scramblase involved in autophagy. Cycles between the preautophagosomal structure/phagophore assembly site (PAS) and the cytoplasmic vesicle pool and supplies membrane for the growing autophagosome. Lipid scramblase activity plays a key role in preautophagosomal structure/phagophore assembly by distributing the phospholipids that arrive through ATG2 from the cytoplasmic to the luminal leaflet of the bilayer, thereby driving autophagosomal membrane expansion.</text>
</comment>
<evidence type="ECO:0000256" key="7">
    <source>
        <dbReference type="ARBA" id="ARBA00022448"/>
    </source>
</evidence>
<keyword evidence="7 18" id="KW-0813">Transport</keyword>
<dbReference type="GO" id="GO:0034045">
    <property type="term" value="C:phagophore assembly site membrane"/>
    <property type="evidence" value="ECO:0007669"/>
    <property type="project" value="UniProtKB-SubCell"/>
</dbReference>
<feature type="compositionally biased region" description="Low complexity" evidence="19">
    <location>
        <begin position="751"/>
        <end position="769"/>
    </location>
</feature>
<dbReference type="GO" id="GO:0006869">
    <property type="term" value="P:lipid transport"/>
    <property type="evidence" value="ECO:0007669"/>
    <property type="project" value="UniProtKB-KW"/>
</dbReference>
<feature type="transmembrane region" description="Helical" evidence="18">
    <location>
        <begin position="215"/>
        <end position="235"/>
    </location>
</feature>
<dbReference type="InterPro" id="IPR007241">
    <property type="entry name" value="Autophagy-rel_prot_9"/>
</dbReference>
<evidence type="ECO:0000256" key="19">
    <source>
        <dbReference type="SAM" id="MobiDB-lite"/>
    </source>
</evidence>
<evidence type="ECO:0000256" key="10">
    <source>
        <dbReference type="ARBA" id="ARBA00023006"/>
    </source>
</evidence>
<evidence type="ECO:0000256" key="17">
    <source>
        <dbReference type="ARBA" id="ARBA00024631"/>
    </source>
</evidence>
<evidence type="ECO:0000256" key="5">
    <source>
        <dbReference type="ARBA" id="ARBA00006185"/>
    </source>
</evidence>
<dbReference type="GO" id="GO:0005789">
    <property type="term" value="C:endoplasmic reticulum membrane"/>
    <property type="evidence" value="ECO:0007669"/>
    <property type="project" value="UniProtKB-SubCell"/>
</dbReference>
<evidence type="ECO:0000256" key="4">
    <source>
        <dbReference type="ARBA" id="ARBA00004653"/>
    </source>
</evidence>
<feature type="transmembrane region" description="Helical" evidence="18">
    <location>
        <begin position="255"/>
        <end position="275"/>
    </location>
</feature>
<keyword evidence="12 18" id="KW-0445">Lipid transport</keyword>
<keyword evidence="9 18" id="KW-1133">Transmembrane helix</keyword>
<dbReference type="AlphaFoldDB" id="A0AAD5TYR5"/>
<evidence type="ECO:0000313" key="21">
    <source>
        <dbReference type="Proteomes" id="UP001211065"/>
    </source>
</evidence>
<evidence type="ECO:0000313" key="20">
    <source>
        <dbReference type="EMBL" id="KAJ3216564.1"/>
    </source>
</evidence>
<dbReference type="GO" id="GO:0034497">
    <property type="term" value="P:protein localization to phagophore assembly site"/>
    <property type="evidence" value="ECO:0007669"/>
    <property type="project" value="TreeGrafter"/>
</dbReference>
<dbReference type="GO" id="GO:0034727">
    <property type="term" value="P:piecemeal microautophagy of the nucleus"/>
    <property type="evidence" value="ECO:0007669"/>
    <property type="project" value="TreeGrafter"/>
</dbReference>
<feature type="transmembrane region" description="Helical" evidence="18">
    <location>
        <begin position="489"/>
        <end position="511"/>
    </location>
</feature>
<evidence type="ECO:0000256" key="3">
    <source>
        <dbReference type="ARBA" id="ARBA00004511"/>
    </source>
</evidence>
<comment type="caution">
    <text evidence="20">The sequence shown here is derived from an EMBL/GenBank/DDBJ whole genome shotgun (WGS) entry which is preliminary data.</text>
</comment>
<dbReference type="Pfam" id="PF04109">
    <property type="entry name" value="ATG9"/>
    <property type="match status" value="1"/>
</dbReference>